<reference evidence="16" key="2">
    <citation type="submission" date="2020-11" db="EMBL/GenBank/DDBJ databases">
        <authorList>
            <person name="McCartney M.A."/>
            <person name="Auch B."/>
            <person name="Kono T."/>
            <person name="Mallez S."/>
            <person name="Becker A."/>
            <person name="Gohl D.M."/>
            <person name="Silverstein K.A.T."/>
            <person name="Koren S."/>
            <person name="Bechman K.B."/>
            <person name="Herman A."/>
            <person name="Abrahante J.E."/>
            <person name="Garbe J."/>
        </authorList>
    </citation>
    <scope>NUCLEOTIDE SEQUENCE</scope>
    <source>
        <strain evidence="16">Duluth1</strain>
        <tissue evidence="16">Whole animal</tissue>
    </source>
</reference>
<dbReference type="GO" id="GO:0000175">
    <property type="term" value="F:3'-5'-RNA exonuclease activity"/>
    <property type="evidence" value="ECO:0007669"/>
    <property type="project" value="TreeGrafter"/>
</dbReference>
<proteinExistence type="inferred from homology"/>
<evidence type="ECO:0000256" key="7">
    <source>
        <dbReference type="ARBA" id="ARBA00022833"/>
    </source>
</evidence>
<evidence type="ECO:0000256" key="12">
    <source>
        <dbReference type="ARBA" id="ARBA00071349"/>
    </source>
</evidence>
<evidence type="ECO:0000256" key="1">
    <source>
        <dbReference type="ARBA" id="ARBA00004324"/>
    </source>
</evidence>
<dbReference type="InterPro" id="IPR036397">
    <property type="entry name" value="RNaseH_sf"/>
</dbReference>
<keyword evidence="9" id="KW-0539">Nucleus</keyword>
<evidence type="ECO:0000259" key="15">
    <source>
        <dbReference type="PROSITE" id="PS50103"/>
    </source>
</evidence>
<comment type="similarity">
    <text evidence="3">Belongs to the CAF1 family.</text>
</comment>
<comment type="function">
    <text evidence="10">Inhibits cell growth rate and cell cycle. Induces CDKN1A expression as well as TGF-beta expression. Mediates the inhibitory growth effect of EGR1. Involved in the maturation of snRNAs and snRNA 3'-tail processing.</text>
</comment>
<dbReference type="Proteomes" id="UP000828390">
    <property type="component" value="Unassembled WGS sequence"/>
</dbReference>
<dbReference type="FunFam" id="3.30.420.10:FF:000039">
    <property type="entry name" value="Target of EGR1 protein 1"/>
    <property type="match status" value="1"/>
</dbReference>
<name>A0A9D4BB74_DREPO</name>
<dbReference type="PROSITE" id="PS50103">
    <property type="entry name" value="ZF_C3H1"/>
    <property type="match status" value="1"/>
</dbReference>
<dbReference type="SUPFAM" id="SSF53098">
    <property type="entry name" value="Ribonuclease H-like"/>
    <property type="match status" value="1"/>
</dbReference>
<keyword evidence="6 13" id="KW-0863">Zinc-finger</keyword>
<evidence type="ECO:0000256" key="11">
    <source>
        <dbReference type="ARBA" id="ARBA00062362"/>
    </source>
</evidence>
<dbReference type="AlphaFoldDB" id="A0A9D4BB74"/>
<dbReference type="PANTHER" id="PTHR15092">
    <property type="entry name" value="POLY A -SPECIFIC RIBONUCLEASE/TARGET OF EGR1, MEMBER 1"/>
    <property type="match status" value="1"/>
</dbReference>
<gene>
    <name evidence="16" type="ORF">DPMN_083544</name>
</gene>
<evidence type="ECO:0000256" key="10">
    <source>
        <dbReference type="ARBA" id="ARBA00057484"/>
    </source>
</evidence>
<dbReference type="GO" id="GO:0015030">
    <property type="term" value="C:Cajal body"/>
    <property type="evidence" value="ECO:0007669"/>
    <property type="project" value="TreeGrafter"/>
</dbReference>
<dbReference type="GO" id="GO:0034472">
    <property type="term" value="P:snRNA 3'-end processing"/>
    <property type="evidence" value="ECO:0007669"/>
    <property type="project" value="TreeGrafter"/>
</dbReference>
<dbReference type="Gene3D" id="3.30.420.10">
    <property type="entry name" value="Ribonuclease H-like superfamily/Ribonuclease H"/>
    <property type="match status" value="2"/>
</dbReference>
<evidence type="ECO:0000256" key="3">
    <source>
        <dbReference type="ARBA" id="ARBA00008372"/>
    </source>
</evidence>
<dbReference type="GO" id="GO:0005730">
    <property type="term" value="C:nucleolus"/>
    <property type="evidence" value="ECO:0007669"/>
    <property type="project" value="UniProtKB-SubCell"/>
</dbReference>
<feature type="compositionally biased region" description="Polar residues" evidence="14">
    <location>
        <begin position="329"/>
        <end position="342"/>
    </location>
</feature>
<evidence type="ECO:0000256" key="8">
    <source>
        <dbReference type="ARBA" id="ARBA00022990"/>
    </source>
</evidence>
<accession>A0A9D4BB74</accession>
<evidence type="ECO:0000256" key="2">
    <source>
        <dbReference type="ARBA" id="ARBA00004604"/>
    </source>
</evidence>
<protein>
    <recommendedName>
        <fullName evidence="12">Target of EGR1 protein 1</fullName>
    </recommendedName>
</protein>
<dbReference type="GO" id="GO:0008270">
    <property type="term" value="F:zinc ion binding"/>
    <property type="evidence" value="ECO:0007669"/>
    <property type="project" value="UniProtKB-KW"/>
</dbReference>
<dbReference type="OrthoDB" id="414075at2759"/>
<evidence type="ECO:0000256" key="13">
    <source>
        <dbReference type="PROSITE-ProRule" id="PRU00723"/>
    </source>
</evidence>
<dbReference type="PANTHER" id="PTHR15092:SF37">
    <property type="entry name" value="TARGET OF EGR1 PROTEIN 1"/>
    <property type="match status" value="1"/>
</dbReference>
<comment type="caution">
    <text evidence="16">The sequence shown here is derived from an EMBL/GenBank/DDBJ whole genome shotgun (WGS) entry which is preliminary data.</text>
</comment>
<sequence length="489" mass="55510">MGSFSRVPVVDVHCGNINEVWASMVLAMSNSAFIALDCELSGLGHRKKLNAKSIDDRYKNICEVAKSRSIISLGLSCYQLITSPEGHSQPCGYIVQTFNILLLCEEDYTVEPQSLKFLVQHGFDFNKQYEKGLPYYRGPDKDTDFSIKSPRHLFRELVSMKVPVILHNGLVDLMFLYENLYTSLPTSSGTFLADLADMFPGGLVDTKYITDYEHIMPASYLEYVFRKCQKDNTGADLKCVLHYPHYPATFPHVTYRDCSIRSTYNIADNPEAYKDCLCTTFAGHGWCEKDQFCPKSHNIDLIIDMDVFGETRKSRKRKRRKENREKRTQVNTGDECNTSMDSENTSLNNYSIENCGNGVENSDEVMDDVIDDKGDNPDAALRRKVSAEEIMKKLTEEKSKGTHGNGVHRAGYDAFMTGFIFAIYKSRCDGDEGVVQMEGWTNKLYLCGKDFPLTVTKSSFSKNSKQHLEKMSKIRKPQVEYSCCQPLMT</sequence>
<comment type="subunit">
    <text evidence="11">Interacts with U1, U2, U4, U5 and U6 snRNAs.</text>
</comment>
<evidence type="ECO:0000313" key="17">
    <source>
        <dbReference type="Proteomes" id="UP000828390"/>
    </source>
</evidence>
<evidence type="ECO:0000256" key="14">
    <source>
        <dbReference type="SAM" id="MobiDB-lite"/>
    </source>
</evidence>
<keyword evidence="7 13" id="KW-0862">Zinc</keyword>
<evidence type="ECO:0000256" key="6">
    <source>
        <dbReference type="ARBA" id="ARBA00022771"/>
    </source>
</evidence>
<evidence type="ECO:0000313" key="16">
    <source>
        <dbReference type="EMBL" id="KAH3696081.1"/>
    </source>
</evidence>
<dbReference type="InterPro" id="IPR012337">
    <property type="entry name" value="RNaseH-like_sf"/>
</dbReference>
<reference evidence="16" key="1">
    <citation type="journal article" date="2019" name="bioRxiv">
        <title>The Genome of the Zebra Mussel, Dreissena polymorpha: A Resource for Invasive Species Research.</title>
        <authorList>
            <person name="McCartney M.A."/>
            <person name="Auch B."/>
            <person name="Kono T."/>
            <person name="Mallez S."/>
            <person name="Zhang Y."/>
            <person name="Obille A."/>
            <person name="Becker A."/>
            <person name="Abrahante J.E."/>
            <person name="Garbe J."/>
            <person name="Badalamenti J.P."/>
            <person name="Herman A."/>
            <person name="Mangelson H."/>
            <person name="Liachko I."/>
            <person name="Sullivan S."/>
            <person name="Sone E.D."/>
            <person name="Koren S."/>
            <person name="Silverstein K.A.T."/>
            <person name="Beckman K.B."/>
            <person name="Gohl D.M."/>
        </authorList>
    </citation>
    <scope>NUCLEOTIDE SEQUENCE</scope>
    <source>
        <strain evidence="16">Duluth1</strain>
        <tissue evidence="16">Whole animal</tissue>
    </source>
</reference>
<evidence type="ECO:0000256" key="9">
    <source>
        <dbReference type="ARBA" id="ARBA00023242"/>
    </source>
</evidence>
<dbReference type="EMBL" id="JAIWYP010000016">
    <property type="protein sequence ID" value="KAH3696081.1"/>
    <property type="molecule type" value="Genomic_DNA"/>
</dbReference>
<dbReference type="GO" id="GO:0017069">
    <property type="term" value="F:snRNA binding"/>
    <property type="evidence" value="ECO:0007669"/>
    <property type="project" value="TreeGrafter"/>
</dbReference>
<dbReference type="GO" id="GO:0016607">
    <property type="term" value="C:nuclear speck"/>
    <property type="evidence" value="ECO:0007669"/>
    <property type="project" value="UniProtKB-SubCell"/>
</dbReference>
<dbReference type="InterPro" id="IPR000571">
    <property type="entry name" value="Znf_CCCH"/>
</dbReference>
<comment type="subcellular location">
    <subcellularLocation>
        <location evidence="1">Nucleus speckle</location>
    </subcellularLocation>
    <subcellularLocation>
        <location evidence="2">Nucleus</location>
        <location evidence="2">Nucleolus</location>
    </subcellularLocation>
</comment>
<feature type="domain" description="C3H1-type" evidence="15">
    <location>
        <begin position="277"/>
        <end position="300"/>
    </location>
</feature>
<evidence type="ECO:0000256" key="5">
    <source>
        <dbReference type="ARBA" id="ARBA00022723"/>
    </source>
</evidence>
<evidence type="ECO:0000256" key="4">
    <source>
        <dbReference type="ARBA" id="ARBA00022553"/>
    </source>
</evidence>
<keyword evidence="4" id="KW-0597">Phosphoprotein</keyword>
<feature type="region of interest" description="Disordered" evidence="14">
    <location>
        <begin position="312"/>
        <end position="342"/>
    </location>
</feature>
<dbReference type="Pfam" id="PF04857">
    <property type="entry name" value="CAF1"/>
    <property type="match status" value="2"/>
</dbReference>
<keyword evidence="17" id="KW-1185">Reference proteome</keyword>
<dbReference type="InterPro" id="IPR006941">
    <property type="entry name" value="RNase_CAF1"/>
</dbReference>
<dbReference type="InterPro" id="IPR051181">
    <property type="entry name" value="CAF1_poly(A)_ribonucleases"/>
</dbReference>
<organism evidence="16 17">
    <name type="scientific">Dreissena polymorpha</name>
    <name type="common">Zebra mussel</name>
    <name type="synonym">Mytilus polymorpha</name>
    <dbReference type="NCBI Taxonomy" id="45954"/>
    <lineage>
        <taxon>Eukaryota</taxon>
        <taxon>Metazoa</taxon>
        <taxon>Spiralia</taxon>
        <taxon>Lophotrochozoa</taxon>
        <taxon>Mollusca</taxon>
        <taxon>Bivalvia</taxon>
        <taxon>Autobranchia</taxon>
        <taxon>Heteroconchia</taxon>
        <taxon>Euheterodonta</taxon>
        <taxon>Imparidentia</taxon>
        <taxon>Neoheterodontei</taxon>
        <taxon>Myida</taxon>
        <taxon>Dreissenoidea</taxon>
        <taxon>Dreissenidae</taxon>
        <taxon>Dreissena</taxon>
    </lineage>
</organism>
<keyword evidence="5 13" id="KW-0479">Metal-binding</keyword>
<feature type="zinc finger region" description="C3H1-type" evidence="13">
    <location>
        <begin position="277"/>
        <end position="300"/>
    </location>
</feature>
<keyword evidence="8" id="KW-0007">Acetylation</keyword>